<dbReference type="PANTHER" id="PTHR33408">
    <property type="entry name" value="TRANSPOSASE"/>
    <property type="match status" value="1"/>
</dbReference>
<name>X0ZBV6_9ZZZZ</name>
<proteinExistence type="predicted"/>
<gene>
    <name evidence="2" type="ORF">S01H4_20751</name>
</gene>
<feature type="domain" description="Transposase DDE" evidence="1">
    <location>
        <begin position="9"/>
        <end position="114"/>
    </location>
</feature>
<feature type="non-terminal residue" evidence="2">
    <location>
        <position position="1"/>
    </location>
</feature>
<dbReference type="PANTHER" id="PTHR33408:SF4">
    <property type="entry name" value="TRANSPOSASE DDE DOMAIN-CONTAINING PROTEIN"/>
    <property type="match status" value="1"/>
</dbReference>
<dbReference type="InterPro" id="IPR025668">
    <property type="entry name" value="Tnp_DDE_dom"/>
</dbReference>
<dbReference type="EMBL" id="BART01009352">
    <property type="protein sequence ID" value="GAG67045.1"/>
    <property type="molecule type" value="Genomic_DNA"/>
</dbReference>
<comment type="caution">
    <text evidence="2">The sequence shown here is derived from an EMBL/GenBank/DDBJ whole genome shotgun (WGS) entry which is preliminary data.</text>
</comment>
<protein>
    <recommendedName>
        <fullName evidence="1">Transposase DDE domain-containing protein</fullName>
    </recommendedName>
</protein>
<organism evidence="2">
    <name type="scientific">marine sediment metagenome</name>
    <dbReference type="NCBI Taxonomy" id="412755"/>
    <lineage>
        <taxon>unclassified sequences</taxon>
        <taxon>metagenomes</taxon>
        <taxon>ecological metagenomes</taxon>
    </lineage>
</organism>
<evidence type="ECO:0000313" key="2">
    <source>
        <dbReference type="EMBL" id="GAG67045.1"/>
    </source>
</evidence>
<accession>X0ZBV6</accession>
<dbReference type="AlphaFoldDB" id="X0ZBV6"/>
<reference evidence="2" key="1">
    <citation type="journal article" date="2014" name="Front. Microbiol.">
        <title>High frequency of phylogenetically diverse reductive dehalogenase-homologous genes in deep subseafloor sedimentary metagenomes.</title>
        <authorList>
            <person name="Kawai M."/>
            <person name="Futagami T."/>
            <person name="Toyoda A."/>
            <person name="Takaki Y."/>
            <person name="Nishi S."/>
            <person name="Hori S."/>
            <person name="Arai W."/>
            <person name="Tsubouchi T."/>
            <person name="Morono Y."/>
            <person name="Uchiyama I."/>
            <person name="Ito T."/>
            <person name="Fujiyama A."/>
            <person name="Inagaki F."/>
            <person name="Takami H."/>
        </authorList>
    </citation>
    <scope>NUCLEOTIDE SEQUENCE</scope>
    <source>
        <strain evidence="2">Expedition CK06-06</strain>
    </source>
</reference>
<evidence type="ECO:0000259" key="1">
    <source>
        <dbReference type="Pfam" id="PF13751"/>
    </source>
</evidence>
<dbReference type="Pfam" id="PF13751">
    <property type="entry name" value="DDE_Tnp_1_6"/>
    <property type="match status" value="1"/>
</dbReference>
<sequence>LTTNGTWHKTDNGSQFQQYKTKKCKGCSVREKCTKAKQNGKIVQRRKFAPNIEANRQRIENDKSTYKKRQAIVEHPYGTIKRQWGFSYIMTKKYIHRASADVGFMMTAYNLRRIINIIGIKHFKEYLKMRLTLLLTIFGLKNLNRGLLKGYYFQTIFRKVILEPVLKRLHLTHKLTFSGGF</sequence>